<accession>A0A401IUH5</accession>
<evidence type="ECO:0000313" key="2">
    <source>
        <dbReference type="EMBL" id="GBG95182.1"/>
    </source>
</evidence>
<name>A0A401IUH5_9LACO</name>
<feature type="transmembrane region" description="Helical" evidence="1">
    <location>
        <begin position="12"/>
        <end position="34"/>
    </location>
</feature>
<feature type="transmembrane region" description="Helical" evidence="1">
    <location>
        <begin position="46"/>
        <end position="65"/>
    </location>
</feature>
<evidence type="ECO:0000256" key="1">
    <source>
        <dbReference type="SAM" id="Phobius"/>
    </source>
</evidence>
<protein>
    <submittedName>
        <fullName evidence="2">Uncharacterized protein</fullName>
    </submittedName>
</protein>
<dbReference type="EMBL" id="BFFP01000028">
    <property type="protein sequence ID" value="GBG95182.1"/>
    <property type="molecule type" value="Genomic_DNA"/>
</dbReference>
<dbReference type="RefSeq" id="WP_229718001.1">
    <property type="nucleotide sequence ID" value="NZ_BFFP01000028.1"/>
</dbReference>
<comment type="caution">
    <text evidence="2">The sequence shown here is derived from an EMBL/GenBank/DDBJ whole genome shotgun (WGS) entry which is preliminary data.</text>
</comment>
<dbReference type="AlphaFoldDB" id="A0A401IUH5"/>
<sequence>MKKIKFNFNTKSAAAWTTLAGTVISAGVGILTALGVTVDQTQATTITGVITAVISLLTSFGVLVAPTDKKG</sequence>
<organism evidence="2 3">
    <name type="scientific">Ligilactobacillus salitolerans</name>
    <dbReference type="NCBI Taxonomy" id="1808352"/>
    <lineage>
        <taxon>Bacteria</taxon>
        <taxon>Bacillati</taxon>
        <taxon>Bacillota</taxon>
        <taxon>Bacilli</taxon>
        <taxon>Lactobacillales</taxon>
        <taxon>Lactobacillaceae</taxon>
        <taxon>Ligilactobacillus</taxon>
    </lineage>
</organism>
<keyword evidence="1" id="KW-1133">Transmembrane helix</keyword>
<evidence type="ECO:0000313" key="3">
    <source>
        <dbReference type="Proteomes" id="UP000286848"/>
    </source>
</evidence>
<keyword evidence="1" id="KW-0812">Transmembrane</keyword>
<proteinExistence type="predicted"/>
<reference evidence="2 3" key="1">
    <citation type="journal article" date="2019" name="Int. J. Syst. Evol. Microbiol.">
        <title>Lactobacillus salitolerans sp. nov., a novel lactic acid bacterium isolated from spent mushroom substrates.</title>
        <authorList>
            <person name="Tohno M."/>
            <person name="Tanizawa Y."/>
            <person name="Kojima Y."/>
            <person name="Sakamoto M."/>
            <person name="Nakamura Y."/>
            <person name="Ohkuma M."/>
            <person name="Kobayashi H."/>
        </authorList>
    </citation>
    <scope>NUCLEOTIDE SEQUENCE [LARGE SCALE GENOMIC DNA]</scope>
    <source>
        <strain evidence="2 3">YK43</strain>
    </source>
</reference>
<keyword evidence="1" id="KW-0472">Membrane</keyword>
<gene>
    <name evidence="2" type="ORF">LFYK43_16410</name>
</gene>
<dbReference type="Proteomes" id="UP000286848">
    <property type="component" value="Unassembled WGS sequence"/>
</dbReference>
<keyword evidence="3" id="KW-1185">Reference proteome</keyword>